<dbReference type="GO" id="GO:0015297">
    <property type="term" value="F:antiporter activity"/>
    <property type="evidence" value="ECO:0007669"/>
    <property type="project" value="InterPro"/>
</dbReference>
<evidence type="ECO:0000313" key="9">
    <source>
        <dbReference type="EMBL" id="BEQ15120.1"/>
    </source>
</evidence>
<dbReference type="InterPro" id="IPR002657">
    <property type="entry name" value="BilAc:Na_symport/Acr3"/>
</dbReference>
<evidence type="ECO:0000256" key="4">
    <source>
        <dbReference type="ARBA" id="ARBA00022475"/>
    </source>
</evidence>
<keyword evidence="4" id="KW-1003">Cell membrane</keyword>
<feature type="transmembrane region" description="Helical" evidence="8">
    <location>
        <begin position="123"/>
        <end position="145"/>
    </location>
</feature>
<evidence type="ECO:0000256" key="3">
    <source>
        <dbReference type="ARBA" id="ARBA00022448"/>
    </source>
</evidence>
<feature type="transmembrane region" description="Helical" evidence="8">
    <location>
        <begin position="193"/>
        <end position="211"/>
    </location>
</feature>
<feature type="transmembrane region" description="Helical" evidence="8">
    <location>
        <begin position="59"/>
        <end position="78"/>
    </location>
</feature>
<dbReference type="Pfam" id="PF01758">
    <property type="entry name" value="SBF"/>
    <property type="match status" value="1"/>
</dbReference>
<feature type="transmembrane region" description="Helical" evidence="8">
    <location>
        <begin position="285"/>
        <end position="309"/>
    </location>
</feature>
<name>A0AAU9EE92_9BACT</name>
<keyword evidence="6 8" id="KW-1133">Transmembrane helix</keyword>
<dbReference type="Gene3D" id="1.20.1530.20">
    <property type="match status" value="1"/>
</dbReference>
<evidence type="ECO:0000313" key="10">
    <source>
        <dbReference type="Proteomes" id="UP001366166"/>
    </source>
</evidence>
<feature type="transmembrane region" description="Helical" evidence="8">
    <location>
        <begin position="151"/>
        <end position="173"/>
    </location>
</feature>
<dbReference type="GO" id="GO:0005886">
    <property type="term" value="C:plasma membrane"/>
    <property type="evidence" value="ECO:0007669"/>
    <property type="project" value="UniProtKB-SubCell"/>
</dbReference>
<dbReference type="InterPro" id="IPR004706">
    <property type="entry name" value="Arsenical-R_Acr3"/>
</dbReference>
<organism evidence="9 10">
    <name type="scientific">Desulfoferula mesophila</name>
    <dbReference type="NCBI Taxonomy" id="3058419"/>
    <lineage>
        <taxon>Bacteria</taxon>
        <taxon>Pseudomonadati</taxon>
        <taxon>Thermodesulfobacteriota</taxon>
        <taxon>Desulfarculia</taxon>
        <taxon>Desulfarculales</taxon>
        <taxon>Desulfarculaceae</taxon>
        <taxon>Desulfoferula</taxon>
    </lineage>
</organism>
<gene>
    <name evidence="9" type="ORF">FAK_21860</name>
</gene>
<accession>A0AAU9EE92</accession>
<keyword evidence="5 8" id="KW-0812">Transmembrane</keyword>
<evidence type="ECO:0000256" key="5">
    <source>
        <dbReference type="ARBA" id="ARBA00022692"/>
    </source>
</evidence>
<dbReference type="GO" id="GO:0015104">
    <property type="term" value="F:antimonite transmembrane transporter activity"/>
    <property type="evidence" value="ECO:0007669"/>
    <property type="project" value="TreeGrafter"/>
</dbReference>
<evidence type="ECO:0000256" key="6">
    <source>
        <dbReference type="ARBA" id="ARBA00022989"/>
    </source>
</evidence>
<sequence length="315" mass="34615">MRFNFLFFTLLPAALGLLFNYFFPGIHFKGLILLFLMVVLLPQFTEWDASILRDVLTKLKPLSLIVVIGFLLSPLWAYFINNTLLSNSQIFVVVGFTLFAVAPGNLLATVFTDIRQGDASLPLLFYTVSYLLALVFVPLWSQLLLGKIVPIPIVIIMRSFFLVIGVPIIVAIFIRRFLLRNATPKGVKKIKSILKIVSSLCFAAIFFIIFAERGGLLFSQPGLAVKIIPAAAMLMLACMLSGLALSKIFGLSRAATEGVMIAGATKNAFLGMAIAASAFSNKEAIVVALCGPLTQLPFMIFYVTIMGIMMKKIRM</sequence>
<dbReference type="PANTHER" id="PTHR43057:SF1">
    <property type="entry name" value="ARSENICAL-RESISTANCE PROTEIN 3"/>
    <property type="match status" value="1"/>
</dbReference>
<keyword evidence="7 8" id="KW-0472">Membrane</keyword>
<feature type="transmembrane region" description="Helical" evidence="8">
    <location>
        <begin position="258"/>
        <end position="279"/>
    </location>
</feature>
<proteinExistence type="inferred from homology"/>
<dbReference type="EMBL" id="AP028679">
    <property type="protein sequence ID" value="BEQ15120.1"/>
    <property type="molecule type" value="Genomic_DNA"/>
</dbReference>
<dbReference type="Proteomes" id="UP001366166">
    <property type="component" value="Chromosome"/>
</dbReference>
<evidence type="ECO:0000256" key="2">
    <source>
        <dbReference type="ARBA" id="ARBA00010110"/>
    </source>
</evidence>
<dbReference type="InterPro" id="IPR038770">
    <property type="entry name" value="Na+/solute_symporter_sf"/>
</dbReference>
<evidence type="ECO:0000256" key="8">
    <source>
        <dbReference type="SAM" id="Phobius"/>
    </source>
</evidence>
<dbReference type="GO" id="GO:0015105">
    <property type="term" value="F:arsenite transmembrane transporter activity"/>
    <property type="evidence" value="ECO:0007669"/>
    <property type="project" value="TreeGrafter"/>
</dbReference>
<dbReference type="AlphaFoldDB" id="A0AAU9EE92"/>
<comment type="subcellular location">
    <subcellularLocation>
        <location evidence="1">Cell membrane</location>
        <topology evidence="1">Multi-pass membrane protein</topology>
    </subcellularLocation>
</comment>
<evidence type="ECO:0000256" key="7">
    <source>
        <dbReference type="ARBA" id="ARBA00023136"/>
    </source>
</evidence>
<keyword evidence="3" id="KW-0813">Transport</keyword>
<feature type="transmembrane region" description="Helical" evidence="8">
    <location>
        <begin position="223"/>
        <end position="246"/>
    </location>
</feature>
<dbReference type="PANTHER" id="PTHR43057">
    <property type="entry name" value="ARSENITE EFFLUX TRANSPORTER"/>
    <property type="match status" value="1"/>
</dbReference>
<dbReference type="KEGG" id="dmp:FAK_21860"/>
<evidence type="ECO:0000256" key="1">
    <source>
        <dbReference type="ARBA" id="ARBA00004651"/>
    </source>
</evidence>
<reference evidence="10" key="1">
    <citation type="journal article" date="2023" name="Arch. Microbiol.">
        <title>Desulfoferula mesophilus gen. nov. sp. nov., a mesophilic sulfate-reducing bacterium isolated from a brackish lake sediment.</title>
        <authorList>
            <person name="Watanabe T."/>
            <person name="Yabe T."/>
            <person name="Tsuji J.M."/>
            <person name="Fukui M."/>
        </authorList>
    </citation>
    <scope>NUCLEOTIDE SEQUENCE [LARGE SCALE GENOMIC DNA]</scope>
    <source>
        <strain evidence="10">12FAK</strain>
    </source>
</reference>
<protein>
    <submittedName>
        <fullName evidence="9">Uncharacterized protein</fullName>
    </submittedName>
</protein>
<dbReference type="RefSeq" id="WP_338599089.1">
    <property type="nucleotide sequence ID" value="NZ_AP028679.1"/>
</dbReference>
<feature type="transmembrane region" description="Helical" evidence="8">
    <location>
        <begin position="26"/>
        <end position="47"/>
    </location>
</feature>
<feature type="transmembrane region" description="Helical" evidence="8">
    <location>
        <begin position="90"/>
        <end position="111"/>
    </location>
</feature>
<keyword evidence="10" id="KW-1185">Reference proteome</keyword>
<comment type="similarity">
    <text evidence="2">Belongs to the arsenical resistance-3 (ACR3) (TC 2.A.59) family.</text>
</comment>